<dbReference type="InterPro" id="IPR038078">
    <property type="entry name" value="PhoU-like_sf"/>
</dbReference>
<evidence type="ECO:0000259" key="1">
    <source>
        <dbReference type="Pfam" id="PF01895"/>
    </source>
</evidence>
<dbReference type="SUPFAM" id="SSF109755">
    <property type="entry name" value="PhoU-like"/>
    <property type="match status" value="1"/>
</dbReference>
<dbReference type="Pfam" id="PF01895">
    <property type="entry name" value="PhoU"/>
    <property type="match status" value="1"/>
</dbReference>
<dbReference type="EMBL" id="CAEZUP010000109">
    <property type="protein sequence ID" value="CAB4621988.1"/>
    <property type="molecule type" value="Genomic_DNA"/>
</dbReference>
<name>A0A6J6IG83_9ZZZZ</name>
<feature type="domain" description="PhoU" evidence="1">
    <location>
        <begin position="30"/>
        <end position="113"/>
    </location>
</feature>
<dbReference type="GO" id="GO:0030643">
    <property type="term" value="P:intracellular phosphate ion homeostasis"/>
    <property type="evidence" value="ECO:0007669"/>
    <property type="project" value="InterPro"/>
</dbReference>
<organism evidence="2">
    <name type="scientific">freshwater metagenome</name>
    <dbReference type="NCBI Taxonomy" id="449393"/>
    <lineage>
        <taxon>unclassified sequences</taxon>
        <taxon>metagenomes</taxon>
        <taxon>ecological metagenomes</taxon>
    </lineage>
</organism>
<dbReference type="InterPro" id="IPR026022">
    <property type="entry name" value="PhoU_dom"/>
</dbReference>
<protein>
    <submittedName>
        <fullName evidence="2">Unannotated protein</fullName>
    </submittedName>
</protein>
<dbReference type="GO" id="GO:0045936">
    <property type="term" value="P:negative regulation of phosphate metabolic process"/>
    <property type="evidence" value="ECO:0007669"/>
    <property type="project" value="InterPro"/>
</dbReference>
<sequence>MSPAASAEGGPLRQHFGAELEQLSIQVEMMGIVVDQNLERMLEVLRSGNLAVAAEAIAVDDRIDAMNVSLMERCHDLLRREAPVASDLRLIVSALRVIGEFERVGDLALRVVKLAPDFELLSRIPRAFDILQTMGEHAVERYRDALRAWSALDLELANRVATEPPAGIAVSQLIESLLAYDGEDAVVVALRTMVAGQALDRIADHAAVLGARIRYLITGDPDHLAAEVR</sequence>
<dbReference type="PANTHER" id="PTHR42930:SF3">
    <property type="entry name" value="PHOSPHATE-SPECIFIC TRANSPORT SYSTEM ACCESSORY PROTEIN PHOU"/>
    <property type="match status" value="1"/>
</dbReference>
<dbReference type="AlphaFoldDB" id="A0A6J6IG83"/>
<evidence type="ECO:0000313" key="2">
    <source>
        <dbReference type="EMBL" id="CAB4621988.1"/>
    </source>
</evidence>
<accession>A0A6J6IG83</accession>
<gene>
    <name evidence="2" type="ORF">UFOPK1835_01858</name>
</gene>
<dbReference type="Gene3D" id="1.20.58.220">
    <property type="entry name" value="Phosphate transport system protein phou homolog 2, domain 2"/>
    <property type="match status" value="1"/>
</dbReference>
<dbReference type="PANTHER" id="PTHR42930">
    <property type="entry name" value="PHOSPHATE-SPECIFIC TRANSPORT SYSTEM ACCESSORY PROTEIN PHOU"/>
    <property type="match status" value="1"/>
</dbReference>
<reference evidence="2" key="1">
    <citation type="submission" date="2020-05" db="EMBL/GenBank/DDBJ databases">
        <authorList>
            <person name="Chiriac C."/>
            <person name="Salcher M."/>
            <person name="Ghai R."/>
            <person name="Kavagutti S V."/>
        </authorList>
    </citation>
    <scope>NUCLEOTIDE SEQUENCE</scope>
</reference>
<dbReference type="InterPro" id="IPR028366">
    <property type="entry name" value="PhoU"/>
</dbReference>
<proteinExistence type="predicted"/>